<name>A0ACC0HMG5_9ERIC</name>
<evidence type="ECO:0000313" key="1">
    <source>
        <dbReference type="EMBL" id="KAI8014326.1"/>
    </source>
</evidence>
<sequence>MAHLYRSKDFMKWTKAQYPLHSSAMTGMWECPDFYSVSLDSENGLEVSVIEGNIKHVLKTIPRKVWLDKSEKQLVQWPVEELETLRRRKVHLSNQKLNLGDHVEIKEITAAQKKLYKPLFAGFVNVDLAQNILSLRSLIDNSVVESFGAGGKTCITSRVYPTLAVFKDAHLYVFNNGTETVTVDNLDAWSMNNPLMN</sequence>
<keyword evidence="2" id="KW-1185">Reference proteome</keyword>
<evidence type="ECO:0000313" key="2">
    <source>
        <dbReference type="Proteomes" id="UP001060215"/>
    </source>
</evidence>
<comment type="caution">
    <text evidence="1">The sequence shown here is derived from an EMBL/GenBank/DDBJ whole genome shotgun (WGS) entry which is preliminary data.</text>
</comment>
<organism evidence="1 2">
    <name type="scientific">Camellia lanceoleosa</name>
    <dbReference type="NCBI Taxonomy" id="1840588"/>
    <lineage>
        <taxon>Eukaryota</taxon>
        <taxon>Viridiplantae</taxon>
        <taxon>Streptophyta</taxon>
        <taxon>Embryophyta</taxon>
        <taxon>Tracheophyta</taxon>
        <taxon>Spermatophyta</taxon>
        <taxon>Magnoliopsida</taxon>
        <taxon>eudicotyledons</taxon>
        <taxon>Gunneridae</taxon>
        <taxon>Pentapetalae</taxon>
        <taxon>asterids</taxon>
        <taxon>Ericales</taxon>
        <taxon>Theaceae</taxon>
        <taxon>Camellia</taxon>
    </lineage>
</organism>
<protein>
    <submittedName>
        <fullName evidence="1">Beta-fructofuranosidase, insoluble isoenzyme 1</fullName>
    </submittedName>
</protein>
<dbReference type="EMBL" id="CM045761">
    <property type="protein sequence ID" value="KAI8014326.1"/>
    <property type="molecule type" value="Genomic_DNA"/>
</dbReference>
<reference evidence="1 2" key="1">
    <citation type="journal article" date="2022" name="Plant J.">
        <title>Chromosome-level genome of Camellia lanceoleosa provides a valuable resource for understanding genome evolution and self-incompatibility.</title>
        <authorList>
            <person name="Gong W."/>
            <person name="Xiao S."/>
            <person name="Wang L."/>
            <person name="Liao Z."/>
            <person name="Chang Y."/>
            <person name="Mo W."/>
            <person name="Hu G."/>
            <person name="Li W."/>
            <person name="Zhao G."/>
            <person name="Zhu H."/>
            <person name="Hu X."/>
            <person name="Ji K."/>
            <person name="Xiang X."/>
            <person name="Song Q."/>
            <person name="Yuan D."/>
            <person name="Jin S."/>
            <person name="Zhang L."/>
        </authorList>
    </citation>
    <scope>NUCLEOTIDE SEQUENCE [LARGE SCALE GENOMIC DNA]</scope>
    <source>
        <strain evidence="1">SQ_2022a</strain>
    </source>
</reference>
<proteinExistence type="predicted"/>
<accession>A0ACC0HMG5</accession>
<gene>
    <name evidence="1" type="ORF">LOK49_LG05G00846</name>
</gene>
<dbReference type="Proteomes" id="UP001060215">
    <property type="component" value="Chromosome 4"/>
</dbReference>